<dbReference type="GO" id="GO:0016973">
    <property type="term" value="P:poly(A)+ mRNA export from nucleus"/>
    <property type="evidence" value="ECO:0007669"/>
    <property type="project" value="TreeGrafter"/>
</dbReference>
<dbReference type="GO" id="GO:0017056">
    <property type="term" value="F:structural constituent of nuclear pore"/>
    <property type="evidence" value="ECO:0007669"/>
    <property type="project" value="InterPro"/>
</dbReference>
<evidence type="ECO:0000256" key="4">
    <source>
        <dbReference type="SAM" id="MobiDB-lite"/>
    </source>
</evidence>
<dbReference type="InterPro" id="IPR007231">
    <property type="entry name" value="Nucleoporin_int_Nup93/Nic96"/>
</dbReference>
<reference evidence="6 7" key="1">
    <citation type="submission" date="2019-02" db="EMBL/GenBank/DDBJ databases">
        <title>Genome sequencing of the rare red list fungi Antrodiella citrinella (Flaviporus citrinellus).</title>
        <authorList>
            <person name="Buettner E."/>
            <person name="Kellner H."/>
        </authorList>
    </citation>
    <scope>NUCLEOTIDE SEQUENCE [LARGE SCALE GENOMIC DNA]</scope>
    <source>
        <strain evidence="6 7">DSM 108506</strain>
    </source>
</reference>
<dbReference type="GO" id="GO:0005643">
    <property type="term" value="C:nuclear pore"/>
    <property type="evidence" value="ECO:0007669"/>
    <property type="project" value="InterPro"/>
</dbReference>
<comment type="caution">
    <text evidence="6">The sequence shown here is derived from an EMBL/GenBank/DDBJ whole genome shotgun (WGS) entry which is preliminary data.</text>
</comment>
<evidence type="ECO:0000256" key="3">
    <source>
        <dbReference type="ARBA" id="ARBA00023242"/>
    </source>
</evidence>
<feature type="region of interest" description="Disordered" evidence="4">
    <location>
        <begin position="404"/>
        <end position="424"/>
    </location>
</feature>
<organism evidence="6 7">
    <name type="scientific">Antrodiella citrinella</name>
    <dbReference type="NCBI Taxonomy" id="2447956"/>
    <lineage>
        <taxon>Eukaryota</taxon>
        <taxon>Fungi</taxon>
        <taxon>Dikarya</taxon>
        <taxon>Basidiomycota</taxon>
        <taxon>Agaricomycotina</taxon>
        <taxon>Agaricomycetes</taxon>
        <taxon>Polyporales</taxon>
        <taxon>Steccherinaceae</taxon>
        <taxon>Antrodiella</taxon>
    </lineage>
</organism>
<dbReference type="PANTHER" id="PTHR11225:SF4">
    <property type="entry name" value="NUCLEAR PORE COMPLEX PROTEIN NUP93"/>
    <property type="match status" value="1"/>
</dbReference>
<evidence type="ECO:0000256" key="1">
    <source>
        <dbReference type="ARBA" id="ARBA00004259"/>
    </source>
</evidence>
<evidence type="ECO:0000259" key="5">
    <source>
        <dbReference type="Pfam" id="PF08241"/>
    </source>
</evidence>
<keyword evidence="3" id="KW-0539">Nucleus</keyword>
<dbReference type="AlphaFoldDB" id="A0A4S4MY42"/>
<proteinExistence type="inferred from homology"/>
<dbReference type="InterPro" id="IPR029063">
    <property type="entry name" value="SAM-dependent_MTases_sf"/>
</dbReference>
<dbReference type="GO" id="GO:0008757">
    <property type="term" value="F:S-adenosylmethionine-dependent methyltransferase activity"/>
    <property type="evidence" value="ECO:0007669"/>
    <property type="project" value="InterPro"/>
</dbReference>
<dbReference type="GO" id="GO:0006606">
    <property type="term" value="P:protein import into nucleus"/>
    <property type="evidence" value="ECO:0007669"/>
    <property type="project" value="TreeGrafter"/>
</dbReference>
<dbReference type="Pfam" id="PF04097">
    <property type="entry name" value="Nic96"/>
    <property type="match status" value="1"/>
</dbReference>
<gene>
    <name evidence="6" type="ORF">EUX98_g3799</name>
</gene>
<comment type="subcellular location">
    <subcellularLocation>
        <location evidence="1">Nucleus envelope</location>
    </subcellularLocation>
</comment>
<dbReference type="Proteomes" id="UP000308730">
    <property type="component" value="Unassembled WGS sequence"/>
</dbReference>
<dbReference type="OrthoDB" id="1918363at2759"/>
<dbReference type="InterPro" id="IPR013216">
    <property type="entry name" value="Methyltransf_11"/>
</dbReference>
<keyword evidence="7" id="KW-1185">Reference proteome</keyword>
<name>A0A4S4MY42_9APHY</name>
<sequence>MSSSAVHQASTAGYDGNKSEVYDKARHQYTTKQLAYMYSTLSKKNDLNVAEIGAGTGLFTRALLADAQWSKELKALKCVEPLQGMRDVFSQNIQDPRVSISSGMFEKSDVPDEWADVIIAATAFHWCNDLEAGVKELNRILKPDGTIILVWQIEDRQVRHSATDKRWVEEMWSLGMSYQSATGKTTLHFKEWPFRRVFDLPSYKTYFREPQEEYVKYSTEGTLDILTTRFMTWSVIATLSDEEKVKVAGKLAALVEKGEDLVWFDKEKGLFDIPMATPIEAQSRRLVSRQPGTSTDNDRANYLLAQAHVDAPALGSSIAHLNAGATFTPLQAIQDTDVKGFLRHAHEQNIIATIELARQSTQKDFYAFMEKKQNQMWEERKKRVFEKLGDRVGGENRAVTEFKQSKHGRGLLSASTGPPPNLQTQSKMLAYDRVVVELNAARLRGTSYPIVHALMEASMSLSPETRAPQLSQDFHVLTKITGEPPSVVPLEHASAHILNAPAFERKFARAYLGDPESRDAADLRRKIAQGAREALEEQYWDVIDRTIQARPMEARLGGDPSIANKARAFAALRHYRGGEWEDRTELVAGQPLWAKLYYLVRTGHVQEALQEAIQHQAAIEHREASFIGHFKAWIESADRRLSKPHRDQLHSLYNAHMLHSSTADPFKLALYKLMGKIDPTRRSVAQVTVTTEDWLWFQLAMVDESENGGLRGLAEVLLSYGERHFDGAPDQQGAKRGVWAGVLLMCGQFERAVASLWDHSETEVEAVHLAIALAYHGLLRVSSRAETSDMTPLSLTQNAPPALSLSNLIWRYIRQFVKLDAKEALQYVSCICLSADQGQVGKEQVESTWDLVRRIIVLANGGQAWEELVGGFRPDATRFSGLIEQFSPLLKLEAAKDFNEQILIKAARHSEENDRLPEAIKLYNLAGDYNTVISCLVRALGNAIAQPSGDEAARSIERIAADILRHYERTNRAVGKEREAVIRLLRVREAIEAKEAGRMEMALEIMESIDLIPMDGDVSKTTRRAEEFRDQPEALQRNLQIFLTLTMDALASVHQKSLIALRKKSRSLIVFAGILKYRMSPDVYSYLARLDVEIAL</sequence>
<dbReference type="Gene3D" id="3.40.50.150">
    <property type="entry name" value="Vaccinia Virus protein VP39"/>
    <property type="match status" value="1"/>
</dbReference>
<protein>
    <recommendedName>
        <fullName evidence="5">Methyltransferase type 11 domain-containing protein</fullName>
    </recommendedName>
</protein>
<feature type="domain" description="Methyltransferase type 11" evidence="5">
    <location>
        <begin position="51"/>
        <end position="149"/>
    </location>
</feature>
<dbReference type="Pfam" id="PF08241">
    <property type="entry name" value="Methyltransf_11"/>
    <property type="match status" value="1"/>
</dbReference>
<dbReference type="CDD" id="cd02440">
    <property type="entry name" value="AdoMet_MTases"/>
    <property type="match status" value="1"/>
</dbReference>
<dbReference type="SUPFAM" id="SSF53335">
    <property type="entry name" value="S-adenosyl-L-methionine-dependent methyltransferases"/>
    <property type="match status" value="1"/>
</dbReference>
<dbReference type="PANTHER" id="PTHR11225">
    <property type="entry name" value="NUCLEAR PORE COMPLEX PROTEIN NUP93 NUCLEOPORIN NUP93 DEAD EYE PROTEIN"/>
    <property type="match status" value="1"/>
</dbReference>
<evidence type="ECO:0000256" key="2">
    <source>
        <dbReference type="ARBA" id="ARBA00010186"/>
    </source>
</evidence>
<dbReference type="EMBL" id="SGPM01000083">
    <property type="protein sequence ID" value="THH30388.1"/>
    <property type="molecule type" value="Genomic_DNA"/>
</dbReference>
<accession>A0A4S4MY42</accession>
<evidence type="ECO:0000313" key="7">
    <source>
        <dbReference type="Proteomes" id="UP000308730"/>
    </source>
</evidence>
<comment type="similarity">
    <text evidence="2">Belongs to the nucleoporin interacting component (NIC) family.</text>
</comment>
<evidence type="ECO:0000313" key="6">
    <source>
        <dbReference type="EMBL" id="THH30388.1"/>
    </source>
</evidence>